<feature type="region of interest" description="Disordered" evidence="1">
    <location>
        <begin position="23"/>
        <end position="105"/>
    </location>
</feature>
<feature type="compositionally biased region" description="Low complexity" evidence="1">
    <location>
        <begin position="206"/>
        <end position="220"/>
    </location>
</feature>
<gene>
    <name evidence="4" type="ORF">ACFSKX_15710</name>
</gene>
<proteinExistence type="predicted"/>
<evidence type="ECO:0000313" key="5">
    <source>
        <dbReference type="Proteomes" id="UP001597425"/>
    </source>
</evidence>
<evidence type="ECO:0000313" key="4">
    <source>
        <dbReference type="EMBL" id="MFD2311876.1"/>
    </source>
</evidence>
<feature type="signal peptide" evidence="2">
    <location>
        <begin position="1"/>
        <end position="20"/>
    </location>
</feature>
<dbReference type="RefSeq" id="WP_265722674.1">
    <property type="nucleotide sequence ID" value="NZ_JAPIVK010000027.1"/>
</dbReference>
<comment type="caution">
    <text evidence="4">The sequence shown here is derived from an EMBL/GenBank/DDBJ whole genome shotgun (WGS) entry which is preliminary data.</text>
</comment>
<feature type="domain" description="DUF4124" evidence="3">
    <location>
        <begin position="36"/>
        <end position="80"/>
    </location>
</feature>
<reference evidence="5" key="1">
    <citation type="journal article" date="2019" name="Int. J. Syst. Evol. Microbiol.">
        <title>The Global Catalogue of Microorganisms (GCM) 10K type strain sequencing project: providing services to taxonomists for standard genome sequencing and annotation.</title>
        <authorList>
            <consortium name="The Broad Institute Genomics Platform"/>
            <consortium name="The Broad Institute Genome Sequencing Center for Infectious Disease"/>
            <person name="Wu L."/>
            <person name="Ma J."/>
        </authorList>
    </citation>
    <scope>NUCLEOTIDE SEQUENCE [LARGE SCALE GENOMIC DNA]</scope>
    <source>
        <strain evidence="5">KCTC 12848</strain>
    </source>
</reference>
<sequence>MKHRNLLLATLLAAPLIALAGTSGLDDGDKGSQSDGGTVYKTTGPNGEVVFTDTPPVGSGKDEVEKVEIGPTNVQPIAPPRPLPRRKLSPEDQGEDDAEQDRQEGPFSIAIVSPGDGATIPPGQRAVVLQVALDPVPRGGHQFFAVVDGQPWQGGSSGTSLDISALERGTHSVQAVLTDGAGNVLAQSRPITLYVKRPGAQVPDNAAPRAKQAPRAPVAPGVDSSDRRSRD</sequence>
<dbReference type="EMBL" id="JBHUJD010000024">
    <property type="protein sequence ID" value="MFD2311876.1"/>
    <property type="molecule type" value="Genomic_DNA"/>
</dbReference>
<feature type="chain" id="PRO_5045340174" evidence="2">
    <location>
        <begin position="21"/>
        <end position="231"/>
    </location>
</feature>
<protein>
    <submittedName>
        <fullName evidence="4">DUF4124 domain-containing protein</fullName>
    </submittedName>
</protein>
<evidence type="ECO:0000256" key="1">
    <source>
        <dbReference type="SAM" id="MobiDB-lite"/>
    </source>
</evidence>
<keyword evidence="2" id="KW-0732">Signal</keyword>
<evidence type="ECO:0000259" key="3">
    <source>
        <dbReference type="Pfam" id="PF13511"/>
    </source>
</evidence>
<dbReference type="Pfam" id="PF13511">
    <property type="entry name" value="DUF4124"/>
    <property type="match status" value="1"/>
</dbReference>
<evidence type="ECO:0000256" key="2">
    <source>
        <dbReference type="SAM" id="SignalP"/>
    </source>
</evidence>
<organism evidence="4 5">
    <name type="scientific">Microbulbifer halophilus</name>
    <dbReference type="NCBI Taxonomy" id="453963"/>
    <lineage>
        <taxon>Bacteria</taxon>
        <taxon>Pseudomonadati</taxon>
        <taxon>Pseudomonadota</taxon>
        <taxon>Gammaproteobacteria</taxon>
        <taxon>Cellvibrionales</taxon>
        <taxon>Microbulbiferaceae</taxon>
        <taxon>Microbulbifer</taxon>
    </lineage>
</organism>
<dbReference type="InterPro" id="IPR025392">
    <property type="entry name" value="DUF4124"/>
</dbReference>
<keyword evidence="5" id="KW-1185">Reference proteome</keyword>
<feature type="region of interest" description="Disordered" evidence="1">
    <location>
        <begin position="196"/>
        <end position="231"/>
    </location>
</feature>
<name>A0ABW5EE52_9GAMM</name>
<accession>A0ABW5EE52</accession>
<dbReference type="Proteomes" id="UP001597425">
    <property type="component" value="Unassembled WGS sequence"/>
</dbReference>